<evidence type="ECO:0000259" key="9">
    <source>
        <dbReference type="Pfam" id="PF25198"/>
    </source>
</evidence>
<evidence type="ECO:0000259" key="8">
    <source>
        <dbReference type="Pfam" id="PF05504"/>
    </source>
</evidence>
<dbReference type="PANTHER" id="PTHR35789:SF1">
    <property type="entry name" value="SPORE GERMINATION PROTEIN B3"/>
    <property type="match status" value="1"/>
</dbReference>
<evidence type="ECO:0000256" key="2">
    <source>
        <dbReference type="ARBA" id="ARBA00007886"/>
    </source>
</evidence>
<evidence type="ECO:0000313" key="10">
    <source>
        <dbReference type="EMBL" id="MFC5449754.1"/>
    </source>
</evidence>
<evidence type="ECO:0000256" key="4">
    <source>
        <dbReference type="ARBA" id="ARBA00022729"/>
    </source>
</evidence>
<dbReference type="InterPro" id="IPR046953">
    <property type="entry name" value="Spore_GerAC-like_C"/>
</dbReference>
<dbReference type="InterPro" id="IPR057336">
    <property type="entry name" value="GerAC_N"/>
</dbReference>
<evidence type="ECO:0000313" key="11">
    <source>
        <dbReference type="Proteomes" id="UP001596044"/>
    </source>
</evidence>
<dbReference type="PROSITE" id="PS51257">
    <property type="entry name" value="PROKAR_LIPOPROTEIN"/>
    <property type="match status" value="1"/>
</dbReference>
<evidence type="ECO:0000256" key="1">
    <source>
        <dbReference type="ARBA" id="ARBA00004635"/>
    </source>
</evidence>
<name>A0ABW0K8Y3_9BACL</name>
<evidence type="ECO:0000256" key="5">
    <source>
        <dbReference type="ARBA" id="ARBA00023136"/>
    </source>
</evidence>
<dbReference type="Proteomes" id="UP001596044">
    <property type="component" value="Unassembled WGS sequence"/>
</dbReference>
<keyword evidence="5" id="KW-0472">Membrane</keyword>
<keyword evidence="7" id="KW-0449">Lipoprotein</keyword>
<feature type="domain" description="Spore germination GerAC-like C-terminal" evidence="8">
    <location>
        <begin position="200"/>
        <end position="375"/>
    </location>
</feature>
<accession>A0ABW0K8Y3</accession>
<keyword evidence="3" id="KW-0309">Germination</keyword>
<comment type="similarity">
    <text evidence="2">Belongs to the GerABKC lipoprotein family.</text>
</comment>
<keyword evidence="6" id="KW-0564">Palmitate</keyword>
<evidence type="ECO:0000256" key="3">
    <source>
        <dbReference type="ARBA" id="ARBA00022544"/>
    </source>
</evidence>
<dbReference type="Pfam" id="PF05504">
    <property type="entry name" value="Spore_GerAC"/>
    <property type="match status" value="1"/>
</dbReference>
<dbReference type="Gene3D" id="3.30.300.210">
    <property type="entry name" value="Nutrient germinant receptor protein C, domain 3"/>
    <property type="match status" value="1"/>
</dbReference>
<organism evidence="10 11">
    <name type="scientific">Paenibacillus aestuarii</name>
    <dbReference type="NCBI Taxonomy" id="516965"/>
    <lineage>
        <taxon>Bacteria</taxon>
        <taxon>Bacillati</taxon>
        <taxon>Bacillota</taxon>
        <taxon>Bacilli</taxon>
        <taxon>Bacillales</taxon>
        <taxon>Paenibacillaceae</taxon>
        <taxon>Paenibacillus</taxon>
    </lineage>
</organism>
<keyword evidence="11" id="KW-1185">Reference proteome</keyword>
<keyword evidence="4" id="KW-0732">Signal</keyword>
<evidence type="ECO:0000256" key="7">
    <source>
        <dbReference type="ARBA" id="ARBA00023288"/>
    </source>
</evidence>
<sequence>MKKAALAIVLLLFLTGCWDRLPLRSLNNIDIVGVDYDEKSKKVLLNFVITKLKRAGQGNGEPISETTQLFGPSVVEAVGQGQYKDRGPFIGINTRIFLISERFAAHNPVRELAFLLDTPYTTINSPIVVFDEKDSTFFKQISGSRKENTKLLNDFVLSLETYGMISNVTMMHFLLSKEDPLEDFALPLLKHVNSRIELDGALLFRQSTSTGIKLSQEQVRTLMLLIGDGSLRQKLRGFSSKLNDGRQPRTGHLNDIDYAFFTKKVSLKIIVTPNSNALPNITLRVKMNINATELGEEVHALKSEYVRNMEKELSKHLNEMAVETIKKLQDANSDVLGIGKELKAFYPDLWRSLEWRTDYPRMLIEPKFEVKILNTEIK</sequence>
<dbReference type="InterPro" id="IPR008844">
    <property type="entry name" value="Spore_GerAC-like"/>
</dbReference>
<dbReference type="RefSeq" id="WP_270885087.1">
    <property type="nucleotide sequence ID" value="NZ_JAQFVF010000083.1"/>
</dbReference>
<proteinExistence type="inferred from homology"/>
<dbReference type="EMBL" id="JBHSMJ010000022">
    <property type="protein sequence ID" value="MFC5449754.1"/>
    <property type="molecule type" value="Genomic_DNA"/>
</dbReference>
<gene>
    <name evidence="10" type="ORF">ACFPOG_15965</name>
</gene>
<dbReference type="Pfam" id="PF25198">
    <property type="entry name" value="Spore_GerAC_N"/>
    <property type="match status" value="1"/>
</dbReference>
<feature type="domain" description="Spore germination protein N-terminal" evidence="9">
    <location>
        <begin position="22"/>
        <end position="190"/>
    </location>
</feature>
<comment type="subcellular location">
    <subcellularLocation>
        <location evidence="1">Membrane</location>
        <topology evidence="1">Lipid-anchor</topology>
    </subcellularLocation>
</comment>
<dbReference type="PANTHER" id="PTHR35789">
    <property type="entry name" value="SPORE GERMINATION PROTEIN B3"/>
    <property type="match status" value="1"/>
</dbReference>
<dbReference type="InterPro" id="IPR038501">
    <property type="entry name" value="Spore_GerAC_C_sf"/>
</dbReference>
<protein>
    <submittedName>
        <fullName evidence="10">Ger(X)C family spore germination C-terminal domain-containing protein</fullName>
    </submittedName>
</protein>
<comment type="caution">
    <text evidence="10">The sequence shown here is derived from an EMBL/GenBank/DDBJ whole genome shotgun (WGS) entry which is preliminary data.</text>
</comment>
<evidence type="ECO:0000256" key="6">
    <source>
        <dbReference type="ARBA" id="ARBA00023139"/>
    </source>
</evidence>
<reference evidence="11" key="1">
    <citation type="journal article" date="2019" name="Int. J. Syst. Evol. Microbiol.">
        <title>The Global Catalogue of Microorganisms (GCM) 10K type strain sequencing project: providing services to taxonomists for standard genome sequencing and annotation.</title>
        <authorList>
            <consortium name="The Broad Institute Genomics Platform"/>
            <consortium name="The Broad Institute Genome Sequencing Center for Infectious Disease"/>
            <person name="Wu L."/>
            <person name="Ma J."/>
        </authorList>
    </citation>
    <scope>NUCLEOTIDE SEQUENCE [LARGE SCALE GENOMIC DNA]</scope>
    <source>
        <strain evidence="11">KACC 11904</strain>
    </source>
</reference>